<name>Q1ZMZ6_PHOAS</name>
<sequence>MKILSAIGLLCLATCVQASLYFGPPDGENIIDVADQGGYLFKVEKGIYIQTDSEEFLLGISTLFENLKHTRTGKAIIKQVSHYHPLSLPQGDRALAFKSLGQNAATMEKIHVVIRPSQSGKQFVTEPLITSSRFMGHQSNGLGVPAAIYFDIENTVMLPGLDVAIDPTIALGHELIHARDYLTGGLPVGTQPVRHRAPIPGMNHQGEAFTEGEVVEFNLMRREIEATGLAYQKGNLSLKTLTTTREAAIDRRQSIISVWEQAIKEHRVSKAEYSRIKTNIQLLKSEMPVSEYHLSMELGAHARDMYWPGSMISYTSTPTNITLKQAKQSSYSLSRSSLNTSIISDVLSRSPKSPMLISTSLIERKNGFPKLDKVLRTALELAAKSEQHVVLVKGDEFSSLSEFEQQLTIITIEKALVSIRKNQYALTVIEMNASEIIGTGLEIVTKANQIILLSTHHDLSSLAISEYISAGGKRLVVNRISRSILPSESLLYPNRLRWSTLAEQDNVTLVANSALPKSKKCWSL</sequence>
<accession>Q1ZMZ6</accession>
<evidence type="ECO:0000313" key="2">
    <source>
        <dbReference type="EMBL" id="EAS63542.1"/>
    </source>
</evidence>
<proteinExistence type="predicted"/>
<feature type="signal peptide" evidence="1">
    <location>
        <begin position="1"/>
        <end position="18"/>
    </location>
</feature>
<dbReference type="OrthoDB" id="5822147at2"/>
<gene>
    <name evidence="2" type="ORF">VAS14_08720</name>
</gene>
<dbReference type="HOGENOM" id="CLU_519572_0_0_6"/>
<reference evidence="2 3" key="1">
    <citation type="journal article" date="2009" name="Proc. Natl. Acad. Sci. U.S.A.">
        <title>The genomic basis of trophic strategy in marine bacteria.</title>
        <authorList>
            <person name="Lauro F.M."/>
            <person name="McDougald D."/>
            <person name="Thomas T."/>
            <person name="Williams T.J."/>
            <person name="Egan S."/>
            <person name="Rice S."/>
            <person name="DeMaere M.Z."/>
            <person name="Ting L."/>
            <person name="Ertan H."/>
            <person name="Johnson J."/>
            <person name="Ferriera S."/>
            <person name="Lapidus A."/>
            <person name="Anderson I."/>
            <person name="Kyrpides N."/>
            <person name="Munk A.C."/>
            <person name="Detter C."/>
            <person name="Han C.S."/>
            <person name="Brown M.V."/>
            <person name="Robb F.T."/>
            <person name="Kjelleberg S."/>
            <person name="Cavicchioli R."/>
        </authorList>
    </citation>
    <scope>NUCLEOTIDE SEQUENCE [LARGE SCALE GENOMIC DNA]</scope>
    <source>
        <strain evidence="2 3">S14</strain>
    </source>
</reference>
<dbReference type="EMBL" id="AAOJ01000006">
    <property type="protein sequence ID" value="EAS63542.1"/>
    <property type="molecule type" value="Genomic_DNA"/>
</dbReference>
<evidence type="ECO:0000313" key="3">
    <source>
        <dbReference type="Proteomes" id="UP000001603"/>
    </source>
</evidence>
<dbReference type="SUPFAM" id="SSF55486">
    <property type="entry name" value="Metalloproteases ('zincins'), catalytic domain"/>
    <property type="match status" value="1"/>
</dbReference>
<dbReference type="Gene3D" id="3.90.1240.10">
    <property type="entry name" value="Metalloproteases ('zincins'), catalytic domain like"/>
    <property type="match status" value="1"/>
</dbReference>
<feature type="chain" id="PRO_5004198418" evidence="1">
    <location>
        <begin position="19"/>
        <end position="524"/>
    </location>
</feature>
<organism evidence="2 3">
    <name type="scientific">Photobacterium angustum (strain S14 / CCUG 15956)</name>
    <name type="common">Vibrio sp. (strain S14 / CCUG 15956)</name>
    <dbReference type="NCBI Taxonomy" id="314292"/>
    <lineage>
        <taxon>Bacteria</taxon>
        <taxon>Pseudomonadati</taxon>
        <taxon>Pseudomonadota</taxon>
        <taxon>Gammaproteobacteria</taxon>
        <taxon>Vibrionales</taxon>
        <taxon>Vibrionaceae</taxon>
        <taxon>Photobacterium</taxon>
    </lineage>
</organism>
<dbReference type="AlphaFoldDB" id="Q1ZMZ6"/>
<dbReference type="eggNOG" id="ENOG5031P62">
    <property type="taxonomic scope" value="Bacteria"/>
</dbReference>
<dbReference type="RefSeq" id="WP_005363810.1">
    <property type="nucleotide sequence ID" value="NZ_CH902599.1"/>
</dbReference>
<dbReference type="Proteomes" id="UP000001603">
    <property type="component" value="Unassembled WGS sequence"/>
</dbReference>
<protein>
    <submittedName>
        <fullName evidence="2">Uncharacterized protein</fullName>
    </submittedName>
</protein>
<comment type="caution">
    <text evidence="2">The sequence shown here is derived from an EMBL/GenBank/DDBJ whole genome shotgun (WGS) entry which is preliminary data.</text>
</comment>
<evidence type="ECO:0000256" key="1">
    <source>
        <dbReference type="SAM" id="SignalP"/>
    </source>
</evidence>
<keyword evidence="1" id="KW-0732">Signal</keyword>